<feature type="non-terminal residue" evidence="2">
    <location>
        <position position="28"/>
    </location>
</feature>
<dbReference type="AlphaFoldDB" id="A0A8S2PZZ9"/>
<proteinExistence type="predicted"/>
<accession>A0A8S2PZZ9</accession>
<name>A0A8S2PZZ9_9BILA</name>
<dbReference type="Proteomes" id="UP000676336">
    <property type="component" value="Unassembled WGS sequence"/>
</dbReference>
<organism evidence="2 3">
    <name type="scientific">Rotaria magnacalcarata</name>
    <dbReference type="NCBI Taxonomy" id="392030"/>
    <lineage>
        <taxon>Eukaryota</taxon>
        <taxon>Metazoa</taxon>
        <taxon>Spiralia</taxon>
        <taxon>Gnathifera</taxon>
        <taxon>Rotifera</taxon>
        <taxon>Eurotatoria</taxon>
        <taxon>Bdelloidea</taxon>
        <taxon>Philodinida</taxon>
        <taxon>Philodinidae</taxon>
        <taxon>Rotaria</taxon>
    </lineage>
</organism>
<reference evidence="2" key="1">
    <citation type="submission" date="2021-02" db="EMBL/GenBank/DDBJ databases">
        <authorList>
            <person name="Nowell W R."/>
        </authorList>
    </citation>
    <scope>NUCLEOTIDE SEQUENCE</scope>
</reference>
<evidence type="ECO:0000313" key="2">
    <source>
        <dbReference type="EMBL" id="CAF4076462.1"/>
    </source>
</evidence>
<comment type="caution">
    <text evidence="2">The sequence shown here is derived from an EMBL/GenBank/DDBJ whole genome shotgun (WGS) entry which is preliminary data.</text>
</comment>
<evidence type="ECO:0000313" key="3">
    <source>
        <dbReference type="Proteomes" id="UP000676336"/>
    </source>
</evidence>
<evidence type="ECO:0000313" key="1">
    <source>
        <dbReference type="EMBL" id="CAF4041613.1"/>
    </source>
</evidence>
<sequence length="28" mass="3414">MLNNDFLMNMEDEDEIKELVSKNEIDRK</sequence>
<gene>
    <name evidence="1" type="ORF">GIL414_LOCUS13938</name>
    <name evidence="2" type="ORF">SMN809_LOCUS16051</name>
</gene>
<dbReference type="EMBL" id="CAJOBI010007063">
    <property type="protein sequence ID" value="CAF4076462.1"/>
    <property type="molecule type" value="Genomic_DNA"/>
</dbReference>
<dbReference type="EMBL" id="CAJOBJ010005769">
    <property type="protein sequence ID" value="CAF4041613.1"/>
    <property type="molecule type" value="Genomic_DNA"/>
</dbReference>
<protein>
    <submittedName>
        <fullName evidence="2">Uncharacterized protein</fullName>
    </submittedName>
</protein>
<dbReference type="Proteomes" id="UP000681720">
    <property type="component" value="Unassembled WGS sequence"/>
</dbReference>